<reference evidence="8" key="1">
    <citation type="submission" date="2022-06" db="EMBL/GenBank/DDBJ databases">
        <title>Akkermansia biwalacus sp. nov., an anaerobic mucin-degrading bacterium isolated from human intestine.</title>
        <authorList>
            <person name="Kobayashi Y."/>
            <person name="Inoue S."/>
            <person name="Kawahara T."/>
            <person name="Kohda N."/>
        </authorList>
    </citation>
    <scope>NUCLEOTIDE SEQUENCE</scope>
    <source>
        <strain evidence="8">WON2089</strain>
    </source>
</reference>
<dbReference type="InterPro" id="IPR013785">
    <property type="entry name" value="Aldolase_TIM"/>
</dbReference>
<dbReference type="SFLD" id="SFLDG01081">
    <property type="entry name" value="cleavage_of_the_Ca-Cb_bond_in"/>
    <property type="match status" value="1"/>
</dbReference>
<protein>
    <submittedName>
        <fullName evidence="8">Thiamine biosynthesis protein ThiH</fullName>
    </submittedName>
</protein>
<dbReference type="PANTHER" id="PTHR43583:SF1">
    <property type="entry name" value="2-IMINOACETATE SYNTHASE"/>
    <property type="match status" value="1"/>
</dbReference>
<evidence type="ECO:0000313" key="8">
    <source>
        <dbReference type="EMBL" id="BDL43702.1"/>
    </source>
</evidence>
<dbReference type="SFLD" id="SFLDF00301">
    <property type="entry name" value="2-iminoacetate_synthase_(ThiH)"/>
    <property type="match status" value="1"/>
</dbReference>
<evidence type="ECO:0000256" key="2">
    <source>
        <dbReference type="ARBA" id="ARBA00022485"/>
    </source>
</evidence>
<dbReference type="InterPro" id="IPR034428">
    <property type="entry name" value="ThiH/NoCL/HydG-like"/>
</dbReference>
<name>A0ABM7ZG57_9BACT</name>
<keyword evidence="2" id="KW-0004">4Fe-4S</keyword>
<dbReference type="PROSITE" id="PS51918">
    <property type="entry name" value="RADICAL_SAM"/>
    <property type="match status" value="1"/>
</dbReference>
<evidence type="ECO:0000256" key="3">
    <source>
        <dbReference type="ARBA" id="ARBA00022691"/>
    </source>
</evidence>
<keyword evidence="5" id="KW-0408">Iron</keyword>
<dbReference type="PANTHER" id="PTHR43583">
    <property type="entry name" value="2-IMINOACETATE SYNTHASE"/>
    <property type="match status" value="1"/>
</dbReference>
<dbReference type="Gene3D" id="3.20.20.70">
    <property type="entry name" value="Aldolase class I"/>
    <property type="match status" value="1"/>
</dbReference>
<sequence>MESPAQKGANWAFPALVRRFRTGTARLSFLISYLMSFSEELSALTAHPSPLVRRFMSLLEPVGDARLEAMAQESRRLTRLHFGRTIRLFAPIYLSNECINNCKYCGFSRDNPIIRTTLTVDEVVQEARYLHGLGLRSILLVAGEHPKFVSDGYIQKCLDALHPFIPSLGLEIGPLPDDRYAEIVHHGAEQLAVYQETYDREVYETLHTAGMKKNFNWRLDCPERAYQGGFRRIQIGALFGLAPWRREAVALAAHLDYLQKHCWKAALSVAFPRMRPYAGNYEYEPDPELMLDDRHFVQLMTALRICFPKIGMSVSTREPEPMRNALMHLGMTHMSAIARTEPGGYTGVGTATAHLTVRGNVVDLPEEKKGQCKATEQFEISDQRSPEQVVCAIRGAGLEPVWKDWDSGLDVV</sequence>
<organism evidence="8 9">
    <name type="scientific">Akkermansia biwaensis</name>
    <dbReference type="NCBI Taxonomy" id="2946555"/>
    <lineage>
        <taxon>Bacteria</taxon>
        <taxon>Pseudomonadati</taxon>
        <taxon>Verrucomicrobiota</taxon>
        <taxon>Verrucomicrobiia</taxon>
        <taxon>Verrucomicrobiales</taxon>
        <taxon>Akkermansiaceae</taxon>
        <taxon>Akkermansia</taxon>
    </lineage>
</organism>
<dbReference type="InterPro" id="IPR007197">
    <property type="entry name" value="rSAM"/>
</dbReference>
<keyword evidence="9" id="KW-1185">Reference proteome</keyword>
<evidence type="ECO:0000313" key="9">
    <source>
        <dbReference type="Proteomes" id="UP001062263"/>
    </source>
</evidence>
<dbReference type="SFLD" id="SFLDG01060">
    <property type="entry name" value="BATS_domain_containing"/>
    <property type="match status" value="1"/>
</dbReference>
<dbReference type="Pfam" id="PF06968">
    <property type="entry name" value="BATS"/>
    <property type="match status" value="1"/>
</dbReference>
<dbReference type="SUPFAM" id="SSF102114">
    <property type="entry name" value="Radical SAM enzymes"/>
    <property type="match status" value="1"/>
</dbReference>
<dbReference type="InterPro" id="IPR010722">
    <property type="entry name" value="BATS_dom"/>
</dbReference>
<dbReference type="SFLD" id="SFLDS00029">
    <property type="entry name" value="Radical_SAM"/>
    <property type="match status" value="1"/>
</dbReference>
<gene>
    <name evidence="8" type="primary">thiH</name>
    <name evidence="8" type="ORF">Abiwalacus_12760</name>
</gene>
<dbReference type="Proteomes" id="UP001062263">
    <property type="component" value="Chromosome"/>
</dbReference>
<evidence type="ECO:0000259" key="7">
    <source>
        <dbReference type="PROSITE" id="PS51918"/>
    </source>
</evidence>
<keyword evidence="4" id="KW-0479">Metal-binding</keyword>
<evidence type="ECO:0000256" key="6">
    <source>
        <dbReference type="ARBA" id="ARBA00023014"/>
    </source>
</evidence>
<dbReference type="EMBL" id="AP025943">
    <property type="protein sequence ID" value="BDL43702.1"/>
    <property type="molecule type" value="Genomic_DNA"/>
</dbReference>
<proteinExistence type="predicted"/>
<keyword evidence="6" id="KW-0411">Iron-sulfur</keyword>
<evidence type="ECO:0000256" key="5">
    <source>
        <dbReference type="ARBA" id="ARBA00023004"/>
    </source>
</evidence>
<dbReference type="SMART" id="SM00876">
    <property type="entry name" value="BATS"/>
    <property type="match status" value="1"/>
</dbReference>
<dbReference type="CDD" id="cd01335">
    <property type="entry name" value="Radical_SAM"/>
    <property type="match status" value="1"/>
</dbReference>
<accession>A0ABM7ZG57</accession>
<dbReference type="NCBIfam" id="TIGR02351">
    <property type="entry name" value="thiH"/>
    <property type="match status" value="1"/>
</dbReference>
<evidence type="ECO:0000256" key="4">
    <source>
        <dbReference type="ARBA" id="ARBA00022723"/>
    </source>
</evidence>
<comment type="cofactor">
    <cofactor evidence="1">
        <name>[4Fe-4S] cluster</name>
        <dbReference type="ChEBI" id="CHEBI:49883"/>
    </cofactor>
</comment>
<keyword evidence="3" id="KW-0949">S-adenosyl-L-methionine</keyword>
<dbReference type="Pfam" id="PF04055">
    <property type="entry name" value="Radical_SAM"/>
    <property type="match status" value="1"/>
</dbReference>
<dbReference type="InterPro" id="IPR058240">
    <property type="entry name" value="rSAM_sf"/>
</dbReference>
<dbReference type="InterPro" id="IPR012726">
    <property type="entry name" value="ThiH"/>
</dbReference>
<feature type="domain" description="Radical SAM core" evidence="7">
    <location>
        <begin position="84"/>
        <end position="309"/>
    </location>
</feature>
<evidence type="ECO:0000256" key="1">
    <source>
        <dbReference type="ARBA" id="ARBA00001966"/>
    </source>
</evidence>